<dbReference type="AlphaFoldDB" id="A0A3D9VE71"/>
<dbReference type="Proteomes" id="UP000256485">
    <property type="component" value="Unassembled WGS sequence"/>
</dbReference>
<dbReference type="PANTHER" id="PTHR43401:SF5">
    <property type="entry name" value="ALCOHOL DEHYDROGENASE-RELATED"/>
    <property type="match status" value="1"/>
</dbReference>
<accession>A0A3D9VE71</accession>
<organism evidence="7 8">
    <name type="scientific">Thermasporomyces composti</name>
    <dbReference type="NCBI Taxonomy" id="696763"/>
    <lineage>
        <taxon>Bacteria</taxon>
        <taxon>Bacillati</taxon>
        <taxon>Actinomycetota</taxon>
        <taxon>Actinomycetes</taxon>
        <taxon>Propionibacteriales</taxon>
        <taxon>Nocardioidaceae</taxon>
        <taxon>Thermasporomyces</taxon>
    </lineage>
</organism>
<dbReference type="InterPro" id="IPR013149">
    <property type="entry name" value="ADH-like_C"/>
</dbReference>
<keyword evidence="3 5" id="KW-0862">Zinc</keyword>
<sequence>MRALVYDVFGERPVPREVPDPTPPPHGVVLRVTATGVCRSDWHAWRGHDPEVRVPHVGGHELAGVVAEVGAHVRRVRVGERVTVPFVCACGGCPACVVGDQQVCARQTQPGFTHWGSFAEYVVIHHADVNVVPIPDDLDDAAAAILGCRFGTAYRAVLRQGQVAVGDWVAVHGCGGVGLAAVMIAAAAGARVVAVDVSAPALRLARELGAEEVVDASLAGTIPAEDPDAVAQIVRDLTGGGARVSLDCLGSPRTCAASVLSVRRRGRHVQVGLLSRAEVPMDRVVAYEVELVGSHGLQAHEYPGMLAMVESGRLRPDRLVQRRIQLDDIPDVLAAMDTGASPSPGMTVAVLS</sequence>
<dbReference type="SUPFAM" id="SSF51735">
    <property type="entry name" value="NAD(P)-binding Rossmann-fold domains"/>
    <property type="match status" value="1"/>
</dbReference>
<dbReference type="GO" id="GO:0016491">
    <property type="term" value="F:oxidoreductase activity"/>
    <property type="evidence" value="ECO:0007669"/>
    <property type="project" value="UniProtKB-KW"/>
</dbReference>
<evidence type="ECO:0000256" key="1">
    <source>
        <dbReference type="ARBA" id="ARBA00001947"/>
    </source>
</evidence>
<dbReference type="PANTHER" id="PTHR43401">
    <property type="entry name" value="L-THREONINE 3-DEHYDROGENASE"/>
    <property type="match status" value="1"/>
</dbReference>
<keyword evidence="2 5" id="KW-0479">Metal-binding</keyword>
<dbReference type="Pfam" id="PF00107">
    <property type="entry name" value="ADH_zinc_N"/>
    <property type="match status" value="1"/>
</dbReference>
<dbReference type="Gene3D" id="3.90.180.10">
    <property type="entry name" value="Medium-chain alcohol dehydrogenases, catalytic domain"/>
    <property type="match status" value="1"/>
</dbReference>
<evidence type="ECO:0000259" key="6">
    <source>
        <dbReference type="SMART" id="SM00829"/>
    </source>
</evidence>
<evidence type="ECO:0000256" key="4">
    <source>
        <dbReference type="ARBA" id="ARBA00023002"/>
    </source>
</evidence>
<evidence type="ECO:0000256" key="3">
    <source>
        <dbReference type="ARBA" id="ARBA00022833"/>
    </source>
</evidence>
<dbReference type="InterPro" id="IPR002328">
    <property type="entry name" value="ADH_Zn_CS"/>
</dbReference>
<dbReference type="InterPro" id="IPR011032">
    <property type="entry name" value="GroES-like_sf"/>
</dbReference>
<dbReference type="Pfam" id="PF08240">
    <property type="entry name" value="ADH_N"/>
    <property type="match status" value="1"/>
</dbReference>
<protein>
    <submittedName>
        <fullName evidence="7">Alcohol dehydrogenase</fullName>
    </submittedName>
</protein>
<gene>
    <name evidence="7" type="ORF">DFJ64_2839</name>
</gene>
<dbReference type="InterPro" id="IPR020843">
    <property type="entry name" value="ER"/>
</dbReference>
<name>A0A3D9VE71_THECX</name>
<keyword evidence="4" id="KW-0560">Oxidoreductase</keyword>
<dbReference type="SUPFAM" id="SSF50129">
    <property type="entry name" value="GroES-like"/>
    <property type="match status" value="1"/>
</dbReference>
<proteinExistence type="inferred from homology"/>
<feature type="domain" description="Enoyl reductase (ER)" evidence="6">
    <location>
        <begin position="10"/>
        <end position="351"/>
    </location>
</feature>
<dbReference type="EMBL" id="QTUC01000001">
    <property type="protein sequence ID" value="REF37395.1"/>
    <property type="molecule type" value="Genomic_DNA"/>
</dbReference>
<dbReference type="Gene3D" id="3.40.50.720">
    <property type="entry name" value="NAD(P)-binding Rossmann-like Domain"/>
    <property type="match status" value="1"/>
</dbReference>
<comment type="similarity">
    <text evidence="5">Belongs to the zinc-containing alcohol dehydrogenase family.</text>
</comment>
<dbReference type="InterPro" id="IPR036291">
    <property type="entry name" value="NAD(P)-bd_dom_sf"/>
</dbReference>
<evidence type="ECO:0000256" key="2">
    <source>
        <dbReference type="ARBA" id="ARBA00022723"/>
    </source>
</evidence>
<dbReference type="PROSITE" id="PS00059">
    <property type="entry name" value="ADH_ZINC"/>
    <property type="match status" value="1"/>
</dbReference>
<evidence type="ECO:0000313" key="7">
    <source>
        <dbReference type="EMBL" id="REF37395.1"/>
    </source>
</evidence>
<reference evidence="7 8" key="1">
    <citation type="submission" date="2018-08" db="EMBL/GenBank/DDBJ databases">
        <title>Sequencing the genomes of 1000 actinobacteria strains.</title>
        <authorList>
            <person name="Klenk H.-P."/>
        </authorList>
    </citation>
    <scope>NUCLEOTIDE SEQUENCE [LARGE SCALE GENOMIC DNA]</scope>
    <source>
        <strain evidence="7 8">DSM 22891</strain>
    </source>
</reference>
<dbReference type="SMART" id="SM00829">
    <property type="entry name" value="PKS_ER"/>
    <property type="match status" value="1"/>
</dbReference>
<dbReference type="RefSeq" id="WP_115850861.1">
    <property type="nucleotide sequence ID" value="NZ_QTUC01000001.1"/>
</dbReference>
<dbReference type="InterPro" id="IPR050129">
    <property type="entry name" value="Zn_alcohol_dh"/>
</dbReference>
<comment type="caution">
    <text evidence="7">The sequence shown here is derived from an EMBL/GenBank/DDBJ whole genome shotgun (WGS) entry which is preliminary data.</text>
</comment>
<dbReference type="OrthoDB" id="5295340at2"/>
<dbReference type="InterPro" id="IPR013154">
    <property type="entry name" value="ADH-like_N"/>
</dbReference>
<evidence type="ECO:0000256" key="5">
    <source>
        <dbReference type="RuleBase" id="RU361277"/>
    </source>
</evidence>
<evidence type="ECO:0000313" key="8">
    <source>
        <dbReference type="Proteomes" id="UP000256485"/>
    </source>
</evidence>
<dbReference type="GO" id="GO:0008270">
    <property type="term" value="F:zinc ion binding"/>
    <property type="evidence" value="ECO:0007669"/>
    <property type="project" value="InterPro"/>
</dbReference>
<keyword evidence="8" id="KW-1185">Reference proteome</keyword>
<comment type="cofactor">
    <cofactor evidence="1 5">
        <name>Zn(2+)</name>
        <dbReference type="ChEBI" id="CHEBI:29105"/>
    </cofactor>
</comment>